<organism evidence="3 4">
    <name type="scientific">Hyalella azteca</name>
    <name type="common">Amphipod</name>
    <dbReference type="NCBI Taxonomy" id="294128"/>
    <lineage>
        <taxon>Eukaryota</taxon>
        <taxon>Metazoa</taxon>
        <taxon>Ecdysozoa</taxon>
        <taxon>Arthropoda</taxon>
        <taxon>Crustacea</taxon>
        <taxon>Multicrustacea</taxon>
        <taxon>Malacostraca</taxon>
        <taxon>Eumalacostraca</taxon>
        <taxon>Peracarida</taxon>
        <taxon>Amphipoda</taxon>
        <taxon>Senticaudata</taxon>
        <taxon>Talitrida</taxon>
        <taxon>Talitroidea</taxon>
        <taxon>Hyalellidae</taxon>
        <taxon>Hyalella</taxon>
    </lineage>
</organism>
<evidence type="ECO:0000313" key="4">
    <source>
        <dbReference type="RefSeq" id="XP_018009156.1"/>
    </source>
</evidence>
<keyword evidence="3" id="KW-1185">Reference proteome</keyword>
<keyword evidence="1" id="KW-0812">Transmembrane</keyword>
<dbReference type="KEGG" id="hazt:108666746"/>
<feature type="signal peptide" evidence="2">
    <location>
        <begin position="1"/>
        <end position="19"/>
    </location>
</feature>
<keyword evidence="1" id="KW-0472">Membrane</keyword>
<dbReference type="Proteomes" id="UP000694843">
    <property type="component" value="Unplaced"/>
</dbReference>
<dbReference type="RefSeq" id="XP_018009156.1">
    <property type="nucleotide sequence ID" value="XM_018153667.2"/>
</dbReference>
<feature type="transmembrane region" description="Helical" evidence="1">
    <location>
        <begin position="97"/>
        <end position="119"/>
    </location>
</feature>
<feature type="chain" id="PRO_5034972790" evidence="2">
    <location>
        <begin position="20"/>
        <end position="128"/>
    </location>
</feature>
<evidence type="ECO:0000256" key="2">
    <source>
        <dbReference type="SAM" id="SignalP"/>
    </source>
</evidence>
<evidence type="ECO:0000313" key="3">
    <source>
        <dbReference type="Proteomes" id="UP000694843"/>
    </source>
</evidence>
<evidence type="ECO:0000256" key="1">
    <source>
        <dbReference type="SAM" id="Phobius"/>
    </source>
</evidence>
<reference evidence="4" key="1">
    <citation type="submission" date="2025-08" db="UniProtKB">
        <authorList>
            <consortium name="RefSeq"/>
        </authorList>
    </citation>
    <scope>IDENTIFICATION</scope>
    <source>
        <tissue evidence="4">Whole organism</tissue>
    </source>
</reference>
<dbReference type="GeneID" id="108666746"/>
<keyword evidence="1" id="KW-1133">Transmembrane helix</keyword>
<dbReference type="AlphaFoldDB" id="A0A8B7N5M6"/>
<name>A0A8B7N5M6_HYAAZ</name>
<keyword evidence="2" id="KW-0732">Signal</keyword>
<sequence length="128" mass="13613">MKMFLLLATAVLVVVTVGADTSGPLKTLSAVHHGADVNGAAKAALFRSADTESIKHNSLHMPDDDSFLYVELLEATMDPDYGAGNNTDDGGITAGGIASIVAVLMVILAYAAAFLFHVIREKLYTRWF</sequence>
<protein>
    <submittedName>
        <fullName evidence="4">Uncharacterized protein LOC108666746</fullName>
    </submittedName>
</protein>
<accession>A0A8B7N5M6</accession>
<proteinExistence type="predicted"/>
<gene>
    <name evidence="4" type="primary">LOC108666746</name>
</gene>